<reference evidence="1 2" key="1">
    <citation type="submission" date="2012-10" db="EMBL/GenBank/DDBJ databases">
        <title>Genome sequence of Vibrio Cholerae HENC-02.</title>
        <authorList>
            <person name="Eppinger M."/>
            <person name="Hasan N.A."/>
            <person name="Sengamalay N."/>
            <person name="Hine E."/>
            <person name="Su Q."/>
            <person name="Daugherty S.C."/>
            <person name="Young S."/>
            <person name="Sadzewicz L."/>
            <person name="Tallon L."/>
            <person name="Cebula T.A."/>
            <person name="Ravel J."/>
            <person name="Colwell R.R."/>
        </authorList>
    </citation>
    <scope>NUCLEOTIDE SEQUENCE [LARGE SCALE GENOMIC DNA]</scope>
    <source>
        <strain evidence="1 2">HENC-02</strain>
    </source>
</reference>
<evidence type="ECO:0000313" key="1">
    <source>
        <dbReference type="EMBL" id="EKM30361.1"/>
    </source>
</evidence>
<feature type="non-terminal residue" evidence="1">
    <location>
        <position position="1"/>
    </location>
</feature>
<protein>
    <submittedName>
        <fullName evidence="1">Glutamate--cysteine ligase</fullName>
        <ecNumber evidence="1">6.3.2.2</ecNumber>
    </submittedName>
</protein>
<sequence length="12" mass="1384">LLPNSQRGNEQK</sequence>
<dbReference type="EC" id="6.3.2.2" evidence="1"/>
<dbReference type="GO" id="GO:0004357">
    <property type="term" value="F:glutamate-cysteine ligase activity"/>
    <property type="evidence" value="ECO:0007669"/>
    <property type="project" value="UniProtKB-EC"/>
</dbReference>
<dbReference type="EMBL" id="AJSR01001682">
    <property type="protein sequence ID" value="EKM30361.1"/>
    <property type="molecule type" value="Genomic_DNA"/>
</dbReference>
<keyword evidence="1" id="KW-0436">Ligase</keyword>
<comment type="caution">
    <text evidence="1">The sequence shown here is derived from an EMBL/GenBank/DDBJ whole genome shotgun (WGS) entry which is preliminary data.</text>
</comment>
<name>A0A454CVF1_VIBHA</name>
<evidence type="ECO:0000313" key="2">
    <source>
        <dbReference type="Proteomes" id="UP000008367"/>
    </source>
</evidence>
<organism evidence="1 2">
    <name type="scientific">Vibrio harveyi</name>
    <name type="common">Beneckea harveyi</name>
    <dbReference type="NCBI Taxonomy" id="669"/>
    <lineage>
        <taxon>Bacteria</taxon>
        <taxon>Pseudomonadati</taxon>
        <taxon>Pseudomonadota</taxon>
        <taxon>Gammaproteobacteria</taxon>
        <taxon>Vibrionales</taxon>
        <taxon>Vibrionaceae</taxon>
        <taxon>Vibrio</taxon>
    </lineage>
</organism>
<accession>A0A454CVF1</accession>
<dbReference type="Proteomes" id="UP000008367">
    <property type="component" value="Unassembled WGS sequence"/>
</dbReference>
<gene>
    <name evidence="1" type="ORF">VCHENC02_3905B</name>
</gene>
<proteinExistence type="predicted"/>